<dbReference type="GO" id="GO:0005886">
    <property type="term" value="C:plasma membrane"/>
    <property type="evidence" value="ECO:0007669"/>
    <property type="project" value="UniProtKB-SubCell"/>
</dbReference>
<organism evidence="8 9">
    <name type="scientific">Oceanidesulfovibrio marinus</name>
    <dbReference type="NCBI Taxonomy" id="370038"/>
    <lineage>
        <taxon>Bacteria</taxon>
        <taxon>Pseudomonadati</taxon>
        <taxon>Thermodesulfobacteriota</taxon>
        <taxon>Desulfovibrionia</taxon>
        <taxon>Desulfovibrionales</taxon>
        <taxon>Desulfovibrionaceae</taxon>
        <taxon>Oceanidesulfovibrio</taxon>
    </lineage>
</organism>
<evidence type="ECO:0000256" key="5">
    <source>
        <dbReference type="ARBA" id="ARBA00022989"/>
    </source>
</evidence>
<evidence type="ECO:0000256" key="6">
    <source>
        <dbReference type="ARBA" id="ARBA00023136"/>
    </source>
</evidence>
<keyword evidence="2" id="KW-0813">Transport</keyword>
<feature type="transmembrane region" description="Helical" evidence="7">
    <location>
        <begin position="68"/>
        <end position="91"/>
    </location>
</feature>
<keyword evidence="4 7" id="KW-0812">Transmembrane</keyword>
<proteinExistence type="predicted"/>
<evidence type="ECO:0000313" key="8">
    <source>
        <dbReference type="EMBL" id="TVM33304.1"/>
    </source>
</evidence>
<feature type="transmembrane region" description="Helical" evidence="7">
    <location>
        <begin position="97"/>
        <end position="118"/>
    </location>
</feature>
<dbReference type="OrthoDB" id="9792317at2"/>
<gene>
    <name evidence="8" type="ORF">DQK91_11580</name>
</gene>
<evidence type="ECO:0000256" key="4">
    <source>
        <dbReference type="ARBA" id="ARBA00022692"/>
    </source>
</evidence>
<evidence type="ECO:0000256" key="1">
    <source>
        <dbReference type="ARBA" id="ARBA00004651"/>
    </source>
</evidence>
<dbReference type="GO" id="GO:0000041">
    <property type="term" value="P:transition metal ion transport"/>
    <property type="evidence" value="ECO:0007669"/>
    <property type="project" value="InterPro"/>
</dbReference>
<feature type="transmembrane region" description="Helical" evidence="7">
    <location>
        <begin position="130"/>
        <end position="155"/>
    </location>
</feature>
<name>A0A6P1ZF16_9BACT</name>
<dbReference type="NCBIfam" id="NF004909">
    <property type="entry name" value="PRK06265.2-5"/>
    <property type="match status" value="1"/>
</dbReference>
<feature type="transmembrane region" description="Helical" evidence="7">
    <location>
        <begin position="167"/>
        <end position="189"/>
    </location>
</feature>
<dbReference type="AlphaFoldDB" id="A0A6P1ZF16"/>
<reference evidence="8 9" key="1">
    <citation type="submission" date="2018-06" db="EMBL/GenBank/DDBJ databases">
        <title>Complete genome of Desulfovibrio marinus P48SEP.</title>
        <authorList>
            <person name="Crispim J.S."/>
            <person name="Vidigal P.M.P."/>
            <person name="Silva L.C.F."/>
            <person name="Araujo L.C."/>
            <person name="Laguardia C.N."/>
            <person name="Dias R.S."/>
            <person name="Sousa M.P."/>
            <person name="Paula S.O."/>
            <person name="Silva C."/>
        </authorList>
    </citation>
    <scope>NUCLEOTIDE SEQUENCE [LARGE SCALE GENOMIC DNA]</scope>
    <source>
        <strain evidence="8 9">P48SEP</strain>
    </source>
</reference>
<dbReference type="NCBIfam" id="NF004905">
    <property type="entry name" value="PRK06265.1-5"/>
    <property type="match status" value="1"/>
</dbReference>
<dbReference type="PANTHER" id="PTHR34229">
    <property type="entry name" value="METAL TRANSPORT PROTEIN HI_1621-RELATED"/>
    <property type="match status" value="1"/>
</dbReference>
<comment type="caution">
    <text evidence="8">The sequence shown here is derived from an EMBL/GenBank/DDBJ whole genome shotgun (WGS) entry which is preliminary data.</text>
</comment>
<feature type="transmembrane region" description="Helical" evidence="7">
    <location>
        <begin position="36"/>
        <end position="56"/>
    </location>
</feature>
<evidence type="ECO:0000313" key="9">
    <source>
        <dbReference type="Proteomes" id="UP000434052"/>
    </source>
</evidence>
<dbReference type="Proteomes" id="UP000434052">
    <property type="component" value="Unassembled WGS sequence"/>
</dbReference>
<dbReference type="Pfam" id="PF01891">
    <property type="entry name" value="CbiM"/>
    <property type="match status" value="1"/>
</dbReference>
<dbReference type="Gene3D" id="1.10.1760.20">
    <property type="match status" value="1"/>
</dbReference>
<sequence length="204" mass="21318">MHISEGVLSTPVLAAGWALAVGGTWLGIKRLDHERIMTVAMLSAAFFVASLIHFPVGPTSVHLVLNGLLGIILGWAAFPAIMVGLLLQAVFFQFGGLTTLGINTFNMAAPAVLCYLVFRRLIVKGGGVRPVAAFFAGALPIALSAVLVSLCLVFTDEGFLAAAGTLLLAHLPVMGIEGVVTVFIISFLAKVQPEILNLQRVAGA</sequence>
<evidence type="ECO:0000256" key="7">
    <source>
        <dbReference type="SAM" id="Phobius"/>
    </source>
</evidence>
<comment type="subcellular location">
    <subcellularLocation>
        <location evidence="1">Cell membrane</location>
        <topology evidence="1">Multi-pass membrane protein</topology>
    </subcellularLocation>
</comment>
<keyword evidence="5 7" id="KW-1133">Transmembrane helix</keyword>
<dbReference type="RefSeq" id="WP_144305527.1">
    <property type="nucleotide sequence ID" value="NZ_QMIF01000007.1"/>
</dbReference>
<accession>A0A6P1ZF16</accession>
<evidence type="ECO:0000256" key="3">
    <source>
        <dbReference type="ARBA" id="ARBA00022475"/>
    </source>
</evidence>
<dbReference type="EMBL" id="QMIF01000007">
    <property type="protein sequence ID" value="TVM33304.1"/>
    <property type="molecule type" value="Genomic_DNA"/>
</dbReference>
<keyword evidence="3" id="KW-1003">Cell membrane</keyword>
<evidence type="ECO:0000256" key="2">
    <source>
        <dbReference type="ARBA" id="ARBA00022448"/>
    </source>
</evidence>
<protein>
    <submittedName>
        <fullName evidence="8">Cobalt transporter CbiM</fullName>
    </submittedName>
</protein>
<keyword evidence="6 7" id="KW-0472">Membrane</keyword>
<dbReference type="PANTHER" id="PTHR34229:SF1">
    <property type="entry name" value="METAL TRANSPORT PROTEIN HI_1621-RELATED"/>
    <property type="match status" value="1"/>
</dbReference>
<dbReference type="InterPro" id="IPR002751">
    <property type="entry name" value="CbiM/NikMN"/>
</dbReference>